<evidence type="ECO:0000256" key="1">
    <source>
        <dbReference type="ARBA" id="ARBA00004613"/>
    </source>
</evidence>
<comment type="subcellular location">
    <subcellularLocation>
        <location evidence="1">Secreted</location>
    </subcellularLocation>
</comment>
<proteinExistence type="predicted"/>
<dbReference type="SUPFAM" id="SSF88713">
    <property type="entry name" value="Glycoside hydrolase/deacetylase"/>
    <property type="match status" value="1"/>
</dbReference>
<comment type="caution">
    <text evidence="4">The sequence shown here is derived from an EMBL/GenBank/DDBJ whole genome shotgun (WGS) entry which is preliminary data.</text>
</comment>
<evidence type="ECO:0000256" key="2">
    <source>
        <dbReference type="ARBA" id="ARBA00022729"/>
    </source>
</evidence>
<dbReference type="InterPro" id="IPR011330">
    <property type="entry name" value="Glyco_hydro/deAcase_b/a-brl"/>
</dbReference>
<gene>
    <name evidence="4" type="ORF">PI95_018885</name>
</gene>
<evidence type="ECO:0000313" key="5">
    <source>
        <dbReference type="Proteomes" id="UP000031549"/>
    </source>
</evidence>
<keyword evidence="2" id="KW-0732">Signal</keyword>
<protein>
    <submittedName>
        <fullName evidence="4">Polysaccharide deacetylase family protein</fullName>
    </submittedName>
</protein>
<dbReference type="Gene3D" id="3.20.20.370">
    <property type="entry name" value="Glycoside hydrolase/deacetylase"/>
    <property type="match status" value="1"/>
</dbReference>
<organism evidence="4 5">
    <name type="scientific">Hassallia byssoidea VB512170</name>
    <dbReference type="NCBI Taxonomy" id="1304833"/>
    <lineage>
        <taxon>Bacteria</taxon>
        <taxon>Bacillati</taxon>
        <taxon>Cyanobacteriota</taxon>
        <taxon>Cyanophyceae</taxon>
        <taxon>Nostocales</taxon>
        <taxon>Tolypothrichaceae</taxon>
        <taxon>Hassallia</taxon>
    </lineage>
</organism>
<dbReference type="GO" id="GO:0016810">
    <property type="term" value="F:hydrolase activity, acting on carbon-nitrogen (but not peptide) bonds"/>
    <property type="evidence" value="ECO:0007669"/>
    <property type="project" value="InterPro"/>
</dbReference>
<dbReference type="AlphaFoldDB" id="A0A846HAD7"/>
<evidence type="ECO:0000259" key="3">
    <source>
        <dbReference type="PROSITE" id="PS51677"/>
    </source>
</evidence>
<dbReference type="RefSeq" id="WP_039754515.1">
    <property type="nucleotide sequence ID" value="NZ_JTCM02000045.1"/>
</dbReference>
<dbReference type="GO" id="GO:0005975">
    <property type="term" value="P:carbohydrate metabolic process"/>
    <property type="evidence" value="ECO:0007669"/>
    <property type="project" value="InterPro"/>
</dbReference>
<dbReference type="PROSITE" id="PS51677">
    <property type="entry name" value="NODB"/>
    <property type="match status" value="1"/>
</dbReference>
<dbReference type="Proteomes" id="UP000031549">
    <property type="component" value="Unassembled WGS sequence"/>
</dbReference>
<dbReference type="InterPro" id="IPR002509">
    <property type="entry name" value="NODB_dom"/>
</dbReference>
<dbReference type="GO" id="GO:0005576">
    <property type="term" value="C:extracellular region"/>
    <property type="evidence" value="ECO:0007669"/>
    <property type="project" value="UniProtKB-SubCell"/>
</dbReference>
<dbReference type="Pfam" id="PF01522">
    <property type="entry name" value="Polysacc_deac_1"/>
    <property type="match status" value="2"/>
</dbReference>
<dbReference type="CDD" id="cd10918">
    <property type="entry name" value="CE4_NodB_like_5s_6s"/>
    <property type="match status" value="1"/>
</dbReference>
<dbReference type="InterPro" id="IPR051398">
    <property type="entry name" value="Polysacch_Deacetylase"/>
</dbReference>
<sequence length="338" mass="38941">MRIPGSGKLKRIARRVRNRIAPPGLILMYHRVTEIESDPWKLCVSPAYFAEHLQVLQKLGCAVRLQQLNQTLKNGKRPHRQVVITFDDGYTDNLYNAKPLLEQYEIPATIFLTTGYMQQKREFWSDELERILLQPGTLPEVLSLNINGTSYEWKLDATANDSEKSNNLDLLHANERYSLYYSLYELLYPLSAQERSHLLDQLLLWANKKPELRLTHRMMTMKELSSLQPGNIIEIGGHTVTHPFLATISPEQQLHEIQENKIQLEEIFGQTIESFAYPHGNYNSETSDLVRQAGFTCACTTNANIVGKNSDRFQLPRFAVENCNGEEFAKQLSKWFLD</sequence>
<feature type="domain" description="NodB homology" evidence="3">
    <location>
        <begin position="80"/>
        <end position="338"/>
    </location>
</feature>
<reference evidence="4 5" key="1">
    <citation type="journal article" date="2015" name="Genome Announc.">
        <title>Draft Genome Sequence of Cyanobacterium Hassallia byssoidea Strain VB512170, Isolated from Monuments in India.</title>
        <authorList>
            <person name="Singh D."/>
            <person name="Chandrababunaidu M.M."/>
            <person name="Panda A."/>
            <person name="Sen D."/>
            <person name="Bhattacharyya S."/>
            <person name="Adhikary S.P."/>
            <person name="Tripathy S."/>
        </authorList>
    </citation>
    <scope>NUCLEOTIDE SEQUENCE [LARGE SCALE GENOMIC DNA]</scope>
    <source>
        <strain evidence="4 5">VB512170</strain>
    </source>
</reference>
<dbReference type="EMBL" id="JTCM02000045">
    <property type="protein sequence ID" value="NEU74567.1"/>
    <property type="molecule type" value="Genomic_DNA"/>
</dbReference>
<dbReference type="PANTHER" id="PTHR34216:SF3">
    <property type="entry name" value="POLY-BETA-1,6-N-ACETYL-D-GLUCOSAMINE N-DEACETYLASE"/>
    <property type="match status" value="1"/>
</dbReference>
<dbReference type="PANTHER" id="PTHR34216">
    <property type="match status" value="1"/>
</dbReference>
<name>A0A846HAD7_9CYAN</name>
<keyword evidence="5" id="KW-1185">Reference proteome</keyword>
<evidence type="ECO:0000313" key="4">
    <source>
        <dbReference type="EMBL" id="NEU74567.1"/>
    </source>
</evidence>
<accession>A0A846HAD7</accession>